<evidence type="ECO:0000256" key="1">
    <source>
        <dbReference type="SAM" id="MobiDB-lite"/>
    </source>
</evidence>
<dbReference type="PANTHER" id="PTHR28027">
    <property type="entry name" value="TRANSCRIPTIONAL REGULATOR MIT1"/>
    <property type="match status" value="1"/>
</dbReference>
<sequence length="250" mass="27990">MQQPTLRNVRIRSTRDAIAVFHGVARDTLPLITRRLDAEERLCITAGTVFVWEENANSEASGLGMERWTDGMGWGPSRVRDARISVLPPERIGSGRRNGQSSNALGADDTKILVVALTSLAAYFSQETLSELDTIDDLQLLDVPIPEGWFRSARASKTTRRENRALDVPEPTELNSPHSLSKPLQATQTRYRSRISPTSSSLIAMPIPIKPATPSPLTMMGQLVPLEYLENRPQRNRRHPTDEQLLRRFV</sequence>
<dbReference type="InterPro" id="IPR018608">
    <property type="entry name" value="Gti1/Pac2"/>
</dbReference>
<dbReference type="EMBL" id="JACAZF010000016">
    <property type="protein sequence ID" value="KAF7289921.1"/>
    <property type="molecule type" value="Genomic_DNA"/>
</dbReference>
<dbReference type="PANTHER" id="PTHR28027:SF2">
    <property type="entry name" value="TRANSCRIPTIONAL REGULATOR MIT1"/>
    <property type="match status" value="1"/>
</dbReference>
<dbReference type="AlphaFoldDB" id="A0A8H6VS19"/>
<dbReference type="Pfam" id="PF09729">
    <property type="entry name" value="Gti1_Pac2"/>
    <property type="match status" value="1"/>
</dbReference>
<gene>
    <name evidence="2" type="ORF">MIND_01367100</name>
</gene>
<protein>
    <submittedName>
        <fullName evidence="2">Uncharacterized protein</fullName>
    </submittedName>
</protein>
<dbReference type="RefSeq" id="XP_037213650.1">
    <property type="nucleotide sequence ID" value="XM_037370094.1"/>
</dbReference>
<comment type="caution">
    <text evidence="2">The sequence shown here is derived from an EMBL/GenBank/DDBJ whole genome shotgun (WGS) entry which is preliminary data.</text>
</comment>
<feature type="region of interest" description="Disordered" evidence="1">
    <location>
        <begin position="169"/>
        <end position="188"/>
    </location>
</feature>
<keyword evidence="3" id="KW-1185">Reference proteome</keyword>
<name>A0A8H6VS19_9AGAR</name>
<dbReference type="GO" id="GO:0003677">
    <property type="term" value="F:DNA binding"/>
    <property type="evidence" value="ECO:0007669"/>
    <property type="project" value="TreeGrafter"/>
</dbReference>
<proteinExistence type="predicted"/>
<feature type="compositionally biased region" description="Polar residues" evidence="1">
    <location>
        <begin position="173"/>
        <end position="188"/>
    </location>
</feature>
<accession>A0A8H6VS19</accession>
<dbReference type="OrthoDB" id="5572844at2759"/>
<dbReference type="GeneID" id="59352610"/>
<evidence type="ECO:0000313" key="3">
    <source>
        <dbReference type="Proteomes" id="UP000636479"/>
    </source>
</evidence>
<dbReference type="Proteomes" id="UP000636479">
    <property type="component" value="Unassembled WGS sequence"/>
</dbReference>
<organism evidence="2 3">
    <name type="scientific">Mycena indigotica</name>
    <dbReference type="NCBI Taxonomy" id="2126181"/>
    <lineage>
        <taxon>Eukaryota</taxon>
        <taxon>Fungi</taxon>
        <taxon>Dikarya</taxon>
        <taxon>Basidiomycota</taxon>
        <taxon>Agaricomycotina</taxon>
        <taxon>Agaricomycetes</taxon>
        <taxon>Agaricomycetidae</taxon>
        <taxon>Agaricales</taxon>
        <taxon>Marasmiineae</taxon>
        <taxon>Mycenaceae</taxon>
        <taxon>Mycena</taxon>
    </lineage>
</organism>
<evidence type="ECO:0000313" key="2">
    <source>
        <dbReference type="EMBL" id="KAF7289921.1"/>
    </source>
</evidence>
<reference evidence="2" key="1">
    <citation type="submission" date="2020-05" db="EMBL/GenBank/DDBJ databases">
        <title>Mycena genomes resolve the evolution of fungal bioluminescence.</title>
        <authorList>
            <person name="Tsai I.J."/>
        </authorList>
    </citation>
    <scope>NUCLEOTIDE SEQUENCE</scope>
    <source>
        <strain evidence="2">171206Taipei</strain>
    </source>
</reference>